<feature type="region of interest" description="Disordered" evidence="1">
    <location>
        <begin position="33"/>
        <end position="54"/>
    </location>
</feature>
<feature type="signal peptide" evidence="2">
    <location>
        <begin position="1"/>
        <end position="24"/>
    </location>
</feature>
<dbReference type="AlphaFoldDB" id="A0A1A9AFN4"/>
<feature type="compositionally biased region" description="Low complexity" evidence="1">
    <location>
        <begin position="41"/>
        <end position="50"/>
    </location>
</feature>
<evidence type="ECO:0008006" key="5">
    <source>
        <dbReference type="Google" id="ProtNLM"/>
    </source>
</evidence>
<dbReference type="Proteomes" id="UP000198765">
    <property type="component" value="Chromosome I"/>
</dbReference>
<keyword evidence="4" id="KW-1185">Reference proteome</keyword>
<gene>
    <name evidence="3" type="ORF">GA0070621_5829</name>
</gene>
<sequence>MRLRASRSLLVLPLLLGLSVTGCAGTDQDREQVATAGGGTATASPSASVVQVSDEDRQREFAKCMRENGMPDFPDPEPGEGGGFRIRIPAGQDREKAQAAVEKCRDLMPNGGKAVKLDPEQVERVRQLARCMRENGVPNFPDPGPDGALEIKGDAGFDPESPTAKAALEKCRQGDTPLMMKRTQ</sequence>
<dbReference type="PROSITE" id="PS51257">
    <property type="entry name" value="PROKAR_LIPOPROTEIN"/>
    <property type="match status" value="1"/>
</dbReference>
<accession>A0A1A9AFN4</accession>
<organism evidence="3 4">
    <name type="scientific">Micromonospora narathiwatensis</name>
    <dbReference type="NCBI Taxonomy" id="299146"/>
    <lineage>
        <taxon>Bacteria</taxon>
        <taxon>Bacillati</taxon>
        <taxon>Actinomycetota</taxon>
        <taxon>Actinomycetes</taxon>
        <taxon>Micromonosporales</taxon>
        <taxon>Micromonosporaceae</taxon>
        <taxon>Micromonospora</taxon>
    </lineage>
</organism>
<name>A0A1A9AFN4_9ACTN</name>
<feature type="chain" id="PRO_5038556871" description="Secreted protein" evidence="2">
    <location>
        <begin position="25"/>
        <end position="184"/>
    </location>
</feature>
<evidence type="ECO:0000256" key="2">
    <source>
        <dbReference type="SAM" id="SignalP"/>
    </source>
</evidence>
<dbReference type="RefSeq" id="WP_091201626.1">
    <property type="nucleotide sequence ID" value="NZ_LT594324.1"/>
</dbReference>
<proteinExistence type="predicted"/>
<evidence type="ECO:0000313" key="4">
    <source>
        <dbReference type="Proteomes" id="UP000198765"/>
    </source>
</evidence>
<evidence type="ECO:0000313" key="3">
    <source>
        <dbReference type="EMBL" id="SBT54996.1"/>
    </source>
</evidence>
<evidence type="ECO:0000256" key="1">
    <source>
        <dbReference type="SAM" id="MobiDB-lite"/>
    </source>
</evidence>
<reference evidence="3 4" key="1">
    <citation type="submission" date="2016-06" db="EMBL/GenBank/DDBJ databases">
        <authorList>
            <person name="Kjaerup R.B."/>
            <person name="Dalgaard T.S."/>
            <person name="Juul-Madsen H.R."/>
        </authorList>
    </citation>
    <scope>NUCLEOTIDE SEQUENCE [LARGE SCALE GENOMIC DNA]</scope>
    <source>
        <strain evidence="3 4">DSM 45248</strain>
    </source>
</reference>
<dbReference type="OrthoDB" id="7949713at2"/>
<feature type="region of interest" description="Disordered" evidence="1">
    <location>
        <begin position="134"/>
        <end position="163"/>
    </location>
</feature>
<dbReference type="PATRIC" id="fig|299146.4.peg.6013"/>
<feature type="region of interest" description="Disordered" evidence="1">
    <location>
        <begin position="67"/>
        <end position="87"/>
    </location>
</feature>
<protein>
    <recommendedName>
        <fullName evidence="5">Secreted protein</fullName>
    </recommendedName>
</protein>
<dbReference type="EMBL" id="LT594324">
    <property type="protein sequence ID" value="SBT54996.1"/>
    <property type="molecule type" value="Genomic_DNA"/>
</dbReference>
<keyword evidence="2" id="KW-0732">Signal</keyword>